<protein>
    <submittedName>
        <fullName evidence="1">Uncharacterized protein</fullName>
    </submittedName>
</protein>
<name>A0A222NTN9_9VIRU</name>
<organism evidence="1">
    <name type="scientific">Pelophylax esculentus virus</name>
    <dbReference type="NCBI Taxonomy" id="2023775"/>
    <lineage>
        <taxon>Viruses</taxon>
        <taxon>Varidnaviria</taxon>
        <taxon>Bamfordvirae</taxon>
        <taxon>Nucleocytoviricota</taxon>
        <taxon>Megaviricetes</taxon>
        <taxon>Pimascovirales</taxon>
        <taxon>Pimascovirales incertae sedis</taxon>
        <taxon>Iridoviridae</taxon>
        <taxon>Alphairidovirinae</taxon>
        <taxon>Ranavirus</taxon>
        <taxon>Ranavirus alytes1</taxon>
        <taxon>Common midwife toad virus</taxon>
    </lineage>
</organism>
<reference evidence="1" key="1">
    <citation type="submission" date="2017-07" db="EMBL/GenBank/DDBJ databases">
        <title>Genomic sequencing of ranavirus isolated from edible frogs Pelophylax esculentus.</title>
        <authorList>
            <person name="Ariel E."/>
            <person name="Subramaniam K."/>
            <person name="Sriwanayos P."/>
            <person name="Imnoi K."/>
            <person name="Ahasan M.S."/>
            <person name="Olesen N.J."/>
            <person name="Waltzek T.B."/>
        </authorList>
    </citation>
    <scope>NUCLEOTIDE SEQUENCE [LARGE SCALE GENOMIC DNA]</scope>
    <source>
        <strain evidence="1">PEV_DK1</strain>
    </source>
</reference>
<sequence length="55" mass="6746">MLVLHYISDNLSQTKSFRLFLWIYTQRYTLYTQFLFSCWYTTVNIKRKLQCAPNS</sequence>
<evidence type="ECO:0000313" key="1">
    <source>
        <dbReference type="EMBL" id="ASQ42856.1"/>
    </source>
</evidence>
<dbReference type="EMBL" id="MF538627">
    <property type="protein sequence ID" value="ASQ42856.1"/>
    <property type="molecule type" value="Genomic_DNA"/>
</dbReference>
<accession>A0A222NTN9</accession>
<proteinExistence type="predicted"/>
<dbReference type="Proteomes" id="UP000320237">
    <property type="component" value="Segment"/>
</dbReference>
<gene>
    <name evidence="1" type="primary">ORF95</name>
</gene>